<name>A0A505DLW6_9ACTN</name>
<keyword evidence="2" id="KW-0472">Membrane</keyword>
<evidence type="ECO:0000313" key="4">
    <source>
        <dbReference type="Proteomes" id="UP000317378"/>
    </source>
</evidence>
<dbReference type="RefSeq" id="WP_140935934.1">
    <property type="nucleotide sequence ID" value="NZ_QXMJ01000150.1"/>
</dbReference>
<sequence length="115" mass="12108">MVPGPLGPALLILAVRGRRVRSAFAAGGIFGIVAPDGQVMDRLGTWRAGHLVERVPLSSGLTLSQWLGVWPEVLLAAPVLVGLALSLRRSRRTAAAAQAPASTPEHDQPFTKLLS</sequence>
<evidence type="ECO:0008006" key="5">
    <source>
        <dbReference type="Google" id="ProtNLM"/>
    </source>
</evidence>
<feature type="region of interest" description="Disordered" evidence="1">
    <location>
        <begin position="95"/>
        <end position="115"/>
    </location>
</feature>
<evidence type="ECO:0000256" key="1">
    <source>
        <dbReference type="SAM" id="MobiDB-lite"/>
    </source>
</evidence>
<evidence type="ECO:0000256" key="2">
    <source>
        <dbReference type="SAM" id="Phobius"/>
    </source>
</evidence>
<keyword evidence="2" id="KW-1133">Transmembrane helix</keyword>
<dbReference type="EMBL" id="VCHX02000150">
    <property type="protein sequence ID" value="TPQ19921.1"/>
    <property type="molecule type" value="Genomic_DNA"/>
</dbReference>
<keyword evidence="4" id="KW-1185">Reference proteome</keyword>
<gene>
    <name evidence="3" type="ORF">FGD71_023025</name>
</gene>
<comment type="caution">
    <text evidence="3">The sequence shown here is derived from an EMBL/GenBank/DDBJ whole genome shotgun (WGS) entry which is preliminary data.</text>
</comment>
<dbReference type="AlphaFoldDB" id="A0A505DLW6"/>
<reference evidence="3 4" key="1">
    <citation type="submission" date="2019-06" db="EMBL/GenBank/DDBJ databases">
        <title>Streptomyces sporangiiformans sp. nov., a novel actinomycete isolated from soil in Mount Song.</title>
        <authorList>
            <person name="Han L."/>
        </authorList>
    </citation>
    <scope>NUCLEOTIDE SEQUENCE [LARGE SCALE GENOMIC DNA]</scope>
    <source>
        <strain evidence="3 4">NEAU-SSA 1</strain>
    </source>
</reference>
<organism evidence="3 4">
    <name type="scientific">Streptomyces sporangiiformans</name>
    <dbReference type="NCBI Taxonomy" id="2315329"/>
    <lineage>
        <taxon>Bacteria</taxon>
        <taxon>Bacillati</taxon>
        <taxon>Actinomycetota</taxon>
        <taxon>Actinomycetes</taxon>
        <taxon>Kitasatosporales</taxon>
        <taxon>Streptomycetaceae</taxon>
        <taxon>Streptomyces</taxon>
    </lineage>
</organism>
<dbReference type="Proteomes" id="UP000317378">
    <property type="component" value="Unassembled WGS sequence"/>
</dbReference>
<feature type="transmembrane region" description="Helical" evidence="2">
    <location>
        <begin position="67"/>
        <end position="87"/>
    </location>
</feature>
<keyword evidence="2" id="KW-0812">Transmembrane</keyword>
<evidence type="ECO:0000313" key="3">
    <source>
        <dbReference type="EMBL" id="TPQ19921.1"/>
    </source>
</evidence>
<proteinExistence type="predicted"/>
<protein>
    <recommendedName>
        <fullName evidence="5">Apolipoprotein N-acyltransferase</fullName>
    </recommendedName>
</protein>
<accession>A0A505DLW6</accession>